<name>A0A4R6YPI9_9GAMM</name>
<organism evidence="1 2">
    <name type="scientific">Tahibacter aquaticus</name>
    <dbReference type="NCBI Taxonomy" id="520092"/>
    <lineage>
        <taxon>Bacteria</taxon>
        <taxon>Pseudomonadati</taxon>
        <taxon>Pseudomonadota</taxon>
        <taxon>Gammaproteobacteria</taxon>
        <taxon>Lysobacterales</taxon>
        <taxon>Rhodanobacteraceae</taxon>
        <taxon>Tahibacter</taxon>
    </lineage>
</organism>
<keyword evidence="2" id="KW-1185">Reference proteome</keyword>
<proteinExistence type="predicted"/>
<comment type="caution">
    <text evidence="1">The sequence shown here is derived from an EMBL/GenBank/DDBJ whole genome shotgun (WGS) entry which is preliminary data.</text>
</comment>
<dbReference type="EMBL" id="SNZH01000015">
    <property type="protein sequence ID" value="TDR39662.1"/>
    <property type="molecule type" value="Genomic_DNA"/>
</dbReference>
<gene>
    <name evidence="1" type="ORF">DFR29_11550</name>
</gene>
<protein>
    <submittedName>
        <fullName evidence="1">Uncharacterized protein</fullName>
    </submittedName>
</protein>
<evidence type="ECO:0000313" key="2">
    <source>
        <dbReference type="Proteomes" id="UP000295293"/>
    </source>
</evidence>
<dbReference type="AlphaFoldDB" id="A0A4R6YPI9"/>
<evidence type="ECO:0000313" key="1">
    <source>
        <dbReference type="EMBL" id="TDR39662.1"/>
    </source>
</evidence>
<reference evidence="1 2" key="1">
    <citation type="submission" date="2019-03" db="EMBL/GenBank/DDBJ databases">
        <title>Genomic Encyclopedia of Type Strains, Phase IV (KMG-IV): sequencing the most valuable type-strain genomes for metagenomic binning, comparative biology and taxonomic classification.</title>
        <authorList>
            <person name="Goeker M."/>
        </authorList>
    </citation>
    <scope>NUCLEOTIDE SEQUENCE [LARGE SCALE GENOMIC DNA]</scope>
    <source>
        <strain evidence="1 2">DSM 21667</strain>
    </source>
</reference>
<dbReference type="RefSeq" id="WP_133820661.1">
    <property type="nucleotide sequence ID" value="NZ_SNZH01000015.1"/>
</dbReference>
<accession>A0A4R6YPI9</accession>
<dbReference type="Proteomes" id="UP000295293">
    <property type="component" value="Unassembled WGS sequence"/>
</dbReference>
<sequence length="160" mass="17310">MSVSASVVIGPENAHCRYWAKVVRAGTALPVPSKVFRADDLPGPYLRIGDEELFPGDVLFEGEEVHPVRSHGWGYFAYVAGISGRPIQLEYDSSVKARLKELGLDKRLLAGSGQLAGLVRVAHALRAGMCPYTSELQHELGAVALDLVLPGAQPAHRERL</sequence>